<keyword evidence="4" id="KW-0175">Coiled coil</keyword>
<dbReference type="SUPFAM" id="SSF52540">
    <property type="entry name" value="P-loop containing nucleoside triphosphate hydrolases"/>
    <property type="match status" value="1"/>
</dbReference>
<comment type="subunit">
    <text evidence="2">Heterodimer of SbcC and SbcD.</text>
</comment>
<sequence>AVRRDAQEADHAVASLAAAGAQARAQFAEARDPLVALGAPGFVDDHSSDHRAGDDRAGDDRASDGRASDDRADDDHGGREPGPADGTRPAGTGVATGLGIDLAASWARLVGWAGELAARRSTELGTAAARDAAAREALTGADRALAQAKGAAERAERDHVAALHDERTAAGRLETLDARITELRGRLAAAPSADDVTARLAELDRLTQAARDADQRLRAARADAEAADTALRDAQDALRAAQAVLARARDTVVTLGAPALAGQDLRADWETLTGWAAAEAMARGDRLPALGAAVADATKAWDAAARGLSDLLAAHGMAPPADLTAVVDRAARAVATTLERARAARDRLAERRAAALDLRAELTRTRENQRVTHQLGILLRSDRFQRWLVAAALDVLVADASETLAELSGGQFELTHADGEFIVVDHADADSRRPVRTLSGGETFQASLALALALSAQLTTMAAAGAARLDSIFLDEGFGTLDEATLDVVATTLESLAGAGGGRMVGIVTHVRALAERVPVRFAVSRDQRTSTVIRENT</sequence>
<proteinExistence type="inferred from homology"/>
<comment type="similarity">
    <text evidence="1">Belongs to the SMC family. SbcC subfamily.</text>
</comment>
<evidence type="ECO:0000256" key="2">
    <source>
        <dbReference type="ARBA" id="ARBA00011322"/>
    </source>
</evidence>
<protein>
    <recommendedName>
        <fullName evidence="3">Nuclease SbcCD subunit C</fullName>
    </recommendedName>
</protein>
<dbReference type="AlphaFoldDB" id="A0A937RJ77"/>
<organism evidence="6 7">
    <name type="scientific">Frankia nepalensis</name>
    <dbReference type="NCBI Taxonomy" id="1836974"/>
    <lineage>
        <taxon>Bacteria</taxon>
        <taxon>Bacillati</taxon>
        <taxon>Actinomycetota</taxon>
        <taxon>Actinomycetes</taxon>
        <taxon>Frankiales</taxon>
        <taxon>Frankiaceae</taxon>
        <taxon>Frankia</taxon>
    </lineage>
</organism>
<dbReference type="InterPro" id="IPR027417">
    <property type="entry name" value="P-loop_NTPase"/>
</dbReference>
<comment type="caution">
    <text evidence="6">The sequence shown here is derived from an EMBL/GenBank/DDBJ whole genome shotgun (WGS) entry which is preliminary data.</text>
</comment>
<gene>
    <name evidence="6" type="ORF">I7412_29515</name>
</gene>
<evidence type="ECO:0000256" key="3">
    <source>
        <dbReference type="ARBA" id="ARBA00013368"/>
    </source>
</evidence>
<name>A0A937RJ77_9ACTN</name>
<feature type="non-terminal residue" evidence="6">
    <location>
        <position position="1"/>
    </location>
</feature>
<evidence type="ECO:0000313" key="6">
    <source>
        <dbReference type="EMBL" id="MBL7631227.1"/>
    </source>
</evidence>
<evidence type="ECO:0000313" key="7">
    <source>
        <dbReference type="Proteomes" id="UP000604475"/>
    </source>
</evidence>
<dbReference type="EMBL" id="JAEACQ010000262">
    <property type="protein sequence ID" value="MBL7631227.1"/>
    <property type="molecule type" value="Genomic_DNA"/>
</dbReference>
<feature type="region of interest" description="Disordered" evidence="5">
    <location>
        <begin position="38"/>
        <end position="93"/>
    </location>
</feature>
<feature type="coiled-coil region" evidence="4">
    <location>
        <begin position="203"/>
        <end position="251"/>
    </location>
</feature>
<dbReference type="PANTHER" id="PTHR32114">
    <property type="entry name" value="ABC TRANSPORTER ABCH.3"/>
    <property type="match status" value="1"/>
</dbReference>
<reference evidence="6" key="1">
    <citation type="submission" date="2020-12" db="EMBL/GenBank/DDBJ databases">
        <title>Genomic characterization of non-nitrogen-fixing Frankia strains.</title>
        <authorList>
            <person name="Carlos-Shanley C."/>
            <person name="Guerra T."/>
            <person name="Hahn D."/>
        </authorList>
    </citation>
    <scope>NUCLEOTIDE SEQUENCE</scope>
    <source>
        <strain evidence="6">CN6</strain>
    </source>
</reference>
<feature type="compositionally biased region" description="Basic and acidic residues" evidence="5">
    <location>
        <begin position="43"/>
        <end position="79"/>
    </location>
</feature>
<dbReference type="Gene3D" id="3.40.50.300">
    <property type="entry name" value="P-loop containing nucleotide triphosphate hydrolases"/>
    <property type="match status" value="1"/>
</dbReference>
<keyword evidence="7" id="KW-1185">Reference proteome</keyword>
<dbReference type="Proteomes" id="UP000604475">
    <property type="component" value="Unassembled WGS sequence"/>
</dbReference>
<evidence type="ECO:0000256" key="5">
    <source>
        <dbReference type="SAM" id="MobiDB-lite"/>
    </source>
</evidence>
<dbReference type="PANTHER" id="PTHR32114:SF2">
    <property type="entry name" value="ABC TRANSPORTER ABCH.3"/>
    <property type="match status" value="1"/>
</dbReference>
<dbReference type="Pfam" id="PF13558">
    <property type="entry name" value="SbcC_Walker_B"/>
    <property type="match status" value="1"/>
</dbReference>
<evidence type="ECO:0000256" key="4">
    <source>
        <dbReference type="SAM" id="Coils"/>
    </source>
</evidence>
<accession>A0A937RJ77</accession>
<evidence type="ECO:0000256" key="1">
    <source>
        <dbReference type="ARBA" id="ARBA00006930"/>
    </source>
</evidence>
<dbReference type="Gene3D" id="1.10.287.1490">
    <property type="match status" value="1"/>
</dbReference>
<dbReference type="RefSeq" id="WP_203031828.1">
    <property type="nucleotide sequence ID" value="NZ_JAEACQ010000262.1"/>
</dbReference>